<feature type="compositionally biased region" description="Basic and acidic residues" evidence="1">
    <location>
        <begin position="689"/>
        <end position="702"/>
    </location>
</feature>
<dbReference type="NCBIfam" id="NF010295">
    <property type="entry name" value="PRK13735.1"/>
    <property type="match status" value="1"/>
</dbReference>
<feature type="transmembrane region" description="Helical" evidence="2">
    <location>
        <begin position="6"/>
        <end position="28"/>
    </location>
</feature>
<dbReference type="EMBL" id="AAACIV010000026">
    <property type="protein sequence ID" value="EAA7255267.1"/>
    <property type="molecule type" value="Genomic_DNA"/>
</dbReference>
<keyword evidence="2" id="KW-0472">Membrane</keyword>
<feature type="compositionally biased region" description="Basic and acidic residues" evidence="1">
    <location>
        <begin position="918"/>
        <end position="938"/>
    </location>
</feature>
<feature type="transmembrane region" description="Helical" evidence="2">
    <location>
        <begin position="380"/>
        <end position="398"/>
    </location>
</feature>
<organism evidence="4">
    <name type="scientific">Salmonella enterica I</name>
    <dbReference type="NCBI Taxonomy" id="59201"/>
    <lineage>
        <taxon>Bacteria</taxon>
        <taxon>Pseudomonadati</taxon>
        <taxon>Pseudomonadota</taxon>
        <taxon>Gammaproteobacteria</taxon>
        <taxon>Enterobacterales</taxon>
        <taxon>Enterobacteriaceae</taxon>
        <taxon>Salmonella</taxon>
    </lineage>
</organism>
<gene>
    <name evidence="4" type="ORF">DSF98_21760</name>
</gene>
<comment type="caution">
    <text evidence="4">The sequence shown here is derived from an EMBL/GenBank/DDBJ whole genome shotgun (WGS) entry which is preliminary data.</text>
</comment>
<dbReference type="InterPro" id="IPR012931">
    <property type="entry name" value="TraG_N_Proteobacteria"/>
</dbReference>
<feature type="transmembrane region" description="Helical" evidence="2">
    <location>
        <begin position="60"/>
        <end position="77"/>
    </location>
</feature>
<accession>A0A3V2NZN5</accession>
<feature type="region of interest" description="Disordered" evidence="1">
    <location>
        <begin position="714"/>
        <end position="736"/>
    </location>
</feature>
<feature type="compositionally biased region" description="Polar residues" evidence="1">
    <location>
        <begin position="868"/>
        <end position="881"/>
    </location>
</feature>
<feature type="region of interest" description="Disordered" evidence="1">
    <location>
        <begin position="868"/>
        <end position="887"/>
    </location>
</feature>
<reference evidence="4" key="1">
    <citation type="submission" date="2018-07" db="EMBL/GenBank/DDBJ databases">
        <authorList>
            <person name="Ashton P.M."/>
            <person name="Dallman T."/>
            <person name="Nair S."/>
            <person name="De Pinna E."/>
            <person name="Peters T."/>
            <person name="Grant K."/>
        </authorList>
    </citation>
    <scope>NUCLEOTIDE SEQUENCE [LARGE SCALE GENOMIC DNA]</scope>
    <source>
        <strain evidence="4">440016</strain>
    </source>
</reference>
<evidence type="ECO:0000256" key="2">
    <source>
        <dbReference type="SAM" id="Phobius"/>
    </source>
</evidence>
<feature type="region of interest" description="Disordered" evidence="1">
    <location>
        <begin position="897"/>
        <end position="969"/>
    </location>
</feature>
<proteinExistence type="predicted"/>
<protein>
    <submittedName>
        <fullName evidence="4">Conjugal transfer protein TraG</fullName>
    </submittedName>
</protein>
<feature type="region of interest" description="Disordered" evidence="1">
    <location>
        <begin position="682"/>
        <end position="702"/>
    </location>
</feature>
<feature type="compositionally biased region" description="Basic and acidic residues" evidence="1">
    <location>
        <begin position="955"/>
        <end position="969"/>
    </location>
</feature>
<keyword evidence="2" id="KW-0812">Transmembrane</keyword>
<dbReference type="Proteomes" id="UP000839682">
    <property type="component" value="Unassembled WGS sequence"/>
</dbReference>
<feature type="domain" description="TraG N-terminal Proteobacteria" evidence="3">
    <location>
        <begin position="6"/>
        <end position="459"/>
    </location>
</feature>
<keyword evidence="2" id="KW-1133">Transmembrane helix</keyword>
<feature type="transmembrane region" description="Helical" evidence="2">
    <location>
        <begin position="35"/>
        <end position="54"/>
    </location>
</feature>
<dbReference type="Pfam" id="PF07916">
    <property type="entry name" value="TraG_N"/>
    <property type="match status" value="1"/>
</dbReference>
<sequence>MSMVDTVYVMSGGEFFQAAFNGVATLIGTSTWDSLFHIVGFFSAMALFFVYIRGHDPKEVLKFIAVFILITSVLVIPKRTVHIIDMTNPTLVLRVDNVPTGLSVPFRFITSIGGSLTKIYDSVLHTPDSVAYSKTGMLFGATLMANTTDVVAQNGDLAMLLSEYVQQCVIGDIMLTHKYSMAELMQSSDPYEIIFRKPSPLRGVIVPRGNSLAQAGFQTCEALANNVLKRELKVDTTKGGKTWDYYVNRFIGPRASADTLFGLMMADSYGFYYQGGRDASEILRQNVVMNAIKQGITTHTAASGNVASLVNMADQSSNSKMRLSWAASGGLAATFVPVMHTVLMAMLVGMFPIIILLATIHGLTLPVLKGYVFSIVYLQSWPPLYAILNYAMAFYLKGETKGMNFSLSNLNTIQQTHSDIGLMAAWLSNSIPFIAAGLVFGLWRVVSQAGNYLGSSINSTASSAASQAADGTWAFNNMQMENVSGFKWDTNQSVRDGQMLTQHASGATTTKTAGGGILHDGKSAISSLATDIQFGRMLSSSYQAQQREAESQVQSLSNSISRGSQLVGSQLTQWAQQRGNSDTVVSGADSSRATTLTQAINKLNSVADSLAKRNGISTSEAVTEVLNKLQSGDFTAGGHGEAGIDTRKNILGKAVELTTGASASGKLYTDISYKGSDQSLHGINSDISSKTDRDRSLTAQETKDVRDAMDVINNHRTTDNSSHTDNASSSLSEQLASNLSDLQSQIKQYNDALNRSHEYAQMASYAENNSASINSNYSQEFVNYVHQSAPGRATTVLTDAGNPSLRAEREQLAQAFVDEKLKPQLEQEFRENRLRASEGMGSVGPTVDMQSDLKRAYAENFADMQQRASGASVQRAEQIQKQVRDTRQTVESQVLKNEQEMASSQQELKTQRNTLAGQHKESEKAFGEALAQEKEKQKPWPLSPSGAWNSDKDEENMQRLRDAAKWKDK</sequence>
<evidence type="ECO:0000256" key="1">
    <source>
        <dbReference type="SAM" id="MobiDB-lite"/>
    </source>
</evidence>
<name>A0A3V2NZN5_SALET</name>
<dbReference type="AlphaFoldDB" id="A0A3V2NZN5"/>
<feature type="transmembrane region" description="Helical" evidence="2">
    <location>
        <begin position="330"/>
        <end position="360"/>
    </location>
</feature>
<feature type="compositionally biased region" description="Polar residues" evidence="1">
    <location>
        <begin position="719"/>
        <end position="736"/>
    </location>
</feature>
<evidence type="ECO:0000259" key="3">
    <source>
        <dbReference type="Pfam" id="PF07916"/>
    </source>
</evidence>
<evidence type="ECO:0000313" key="4">
    <source>
        <dbReference type="EMBL" id="EAA7255267.1"/>
    </source>
</evidence>
<feature type="compositionally biased region" description="Polar residues" evidence="1">
    <location>
        <begin position="897"/>
        <end position="916"/>
    </location>
</feature>